<reference evidence="1 2" key="1">
    <citation type="submission" date="2022-05" db="EMBL/GenBank/DDBJ databases">
        <title>Chromosome-level reference genomes for two strains of Caenorhabditis briggsae: an improved platform for comparative genomics.</title>
        <authorList>
            <person name="Stevens L."/>
            <person name="Andersen E.C."/>
        </authorList>
    </citation>
    <scope>NUCLEOTIDE SEQUENCE [LARGE SCALE GENOMIC DNA]</scope>
    <source>
        <strain evidence="1">QX1410_ONT</strain>
        <tissue evidence="1">Whole-organism</tissue>
    </source>
</reference>
<accession>A0AAE9DMZ6</accession>
<dbReference type="AlphaFoldDB" id="A0AAE9DMZ6"/>
<evidence type="ECO:0000313" key="1">
    <source>
        <dbReference type="EMBL" id="ULU07628.1"/>
    </source>
</evidence>
<evidence type="ECO:0000313" key="2">
    <source>
        <dbReference type="Proteomes" id="UP000827892"/>
    </source>
</evidence>
<gene>
    <name evidence="1" type="ORF">L3Y34_018969</name>
</gene>
<name>A0AAE9DMZ6_CAEBR</name>
<organism evidence="1 2">
    <name type="scientific">Caenorhabditis briggsae</name>
    <dbReference type="NCBI Taxonomy" id="6238"/>
    <lineage>
        <taxon>Eukaryota</taxon>
        <taxon>Metazoa</taxon>
        <taxon>Ecdysozoa</taxon>
        <taxon>Nematoda</taxon>
        <taxon>Chromadorea</taxon>
        <taxon>Rhabditida</taxon>
        <taxon>Rhabditina</taxon>
        <taxon>Rhabditomorpha</taxon>
        <taxon>Rhabditoidea</taxon>
        <taxon>Rhabditidae</taxon>
        <taxon>Peloderinae</taxon>
        <taxon>Caenorhabditis</taxon>
    </lineage>
</organism>
<proteinExistence type="predicted"/>
<sequence>MYKTLVSREIAIAHMHGKRKEGRAGINDGVDREFGIVKVEDFKKFQYLVSEFLRKNYQRYHLLPNRLVID</sequence>
<dbReference type="EMBL" id="CP090892">
    <property type="protein sequence ID" value="ULU07628.1"/>
    <property type="molecule type" value="Genomic_DNA"/>
</dbReference>
<dbReference type="Proteomes" id="UP000827892">
    <property type="component" value="Chromosome II"/>
</dbReference>
<protein>
    <submittedName>
        <fullName evidence="1">Uncharacterized protein</fullName>
    </submittedName>
</protein>